<feature type="transmembrane region" description="Helical" evidence="15">
    <location>
        <begin position="48"/>
        <end position="71"/>
    </location>
</feature>
<feature type="coiled-coil region" evidence="14">
    <location>
        <begin position="108"/>
        <end position="147"/>
    </location>
</feature>
<organism evidence="17 18">
    <name type="scientific">Bacillus spongiae</name>
    <dbReference type="NCBI Taxonomy" id="2683610"/>
    <lineage>
        <taxon>Bacteria</taxon>
        <taxon>Bacillati</taxon>
        <taxon>Bacillota</taxon>
        <taxon>Bacilli</taxon>
        <taxon>Bacillales</taxon>
        <taxon>Bacillaceae</taxon>
        <taxon>Bacillus</taxon>
    </lineage>
</organism>
<gene>
    <name evidence="17" type="ORF">WAK64_16450</name>
</gene>
<evidence type="ECO:0000256" key="11">
    <source>
        <dbReference type="ARBA" id="ARBA00023012"/>
    </source>
</evidence>
<keyword evidence="7 13" id="KW-0547">Nucleotide-binding</keyword>
<protein>
    <recommendedName>
        <fullName evidence="13">Sensor histidine kinase</fullName>
        <ecNumber evidence="13">2.7.13.3</ecNumber>
    </recommendedName>
</protein>
<dbReference type="PANTHER" id="PTHR24421:SF37">
    <property type="entry name" value="SENSOR HISTIDINE KINASE NARS"/>
    <property type="match status" value="1"/>
</dbReference>
<feature type="transmembrane region" description="Helical" evidence="15">
    <location>
        <begin position="7"/>
        <end position="28"/>
    </location>
</feature>
<sequence length="344" mass="39341">MNIIQRHTLLIILFTFIIGPLFFLVTFMTFPINSLSQLWEQELFDIPFIFAVPVLLLLIGSFYGLISGIYWRKKWKSIDYAVKQLQQGIHVQPGIIGIKELDDIMDRLISVDKQITEQRKQAQKLANEKAEVQEKQVQKLVSQERNRLARELHDSVSQQLFAASMLMSAITETVDAKDSKQLLMVEEMIHQSQLEMRALLLHLRPIALKGKTLREGIEELLMELLQKVPIKISWKVEEMSLDKGIEDHLFRILQESVSNTLRHAKASSLRVLLIERDDVHILRVEDDGVGFNVEETKAGSYGLHMMNERAIELGGSLKIISLLNQGTILEVRIPKIANGGEEND</sequence>
<dbReference type="EMBL" id="JBBAXC010000014">
    <property type="protein sequence ID" value="MEI5908640.1"/>
    <property type="molecule type" value="Genomic_DNA"/>
</dbReference>
<keyword evidence="14" id="KW-0175">Coiled coil</keyword>
<dbReference type="SMART" id="SM00387">
    <property type="entry name" value="HATPase_c"/>
    <property type="match status" value="1"/>
</dbReference>
<dbReference type="CDD" id="cd16917">
    <property type="entry name" value="HATPase_UhpB-NarQ-NarX-like"/>
    <property type="match status" value="1"/>
</dbReference>
<evidence type="ECO:0000256" key="2">
    <source>
        <dbReference type="ARBA" id="ARBA00004651"/>
    </source>
</evidence>
<evidence type="ECO:0000256" key="6">
    <source>
        <dbReference type="ARBA" id="ARBA00022692"/>
    </source>
</evidence>
<evidence type="ECO:0000256" key="3">
    <source>
        <dbReference type="ARBA" id="ARBA00022475"/>
    </source>
</evidence>
<keyword evidence="9 13" id="KW-0067">ATP-binding</keyword>
<dbReference type="GO" id="GO:0016301">
    <property type="term" value="F:kinase activity"/>
    <property type="evidence" value="ECO:0007669"/>
    <property type="project" value="UniProtKB-KW"/>
</dbReference>
<evidence type="ECO:0000313" key="18">
    <source>
        <dbReference type="Proteomes" id="UP001312865"/>
    </source>
</evidence>
<evidence type="ECO:0000256" key="12">
    <source>
        <dbReference type="ARBA" id="ARBA00023136"/>
    </source>
</evidence>
<evidence type="ECO:0000256" key="9">
    <source>
        <dbReference type="ARBA" id="ARBA00022840"/>
    </source>
</evidence>
<dbReference type="EC" id="2.7.13.3" evidence="13"/>
<dbReference type="InterPro" id="IPR050482">
    <property type="entry name" value="Sensor_HK_TwoCompSys"/>
</dbReference>
<reference evidence="17 18" key="1">
    <citation type="journal article" date="2018" name="J. Microbiol.">
        <title>Bacillus spongiae sp. nov., isolated from sponge of Jeju Island.</title>
        <authorList>
            <person name="Lee G.E."/>
            <person name="Im W.T."/>
            <person name="Park J.S."/>
        </authorList>
    </citation>
    <scope>NUCLEOTIDE SEQUENCE [LARGE SCALE GENOMIC DNA]</scope>
    <source>
        <strain evidence="17 18">135PIL107-10</strain>
    </source>
</reference>
<proteinExistence type="predicted"/>
<dbReference type="InterPro" id="IPR005467">
    <property type="entry name" value="His_kinase_dom"/>
</dbReference>
<comment type="catalytic activity">
    <reaction evidence="1 13">
        <text>ATP + protein L-histidine = ADP + protein N-phospho-L-histidine.</text>
        <dbReference type="EC" id="2.7.13.3"/>
    </reaction>
</comment>
<dbReference type="InterPro" id="IPR036890">
    <property type="entry name" value="HATPase_C_sf"/>
</dbReference>
<evidence type="ECO:0000313" key="17">
    <source>
        <dbReference type="EMBL" id="MEI5908640.1"/>
    </source>
</evidence>
<name>A0ABU8HH02_9BACI</name>
<dbReference type="InterPro" id="IPR017202">
    <property type="entry name" value="LiaS/VraS"/>
</dbReference>
<dbReference type="PROSITE" id="PS50109">
    <property type="entry name" value="HIS_KIN"/>
    <property type="match status" value="1"/>
</dbReference>
<evidence type="ECO:0000259" key="16">
    <source>
        <dbReference type="PROSITE" id="PS50109"/>
    </source>
</evidence>
<evidence type="ECO:0000256" key="8">
    <source>
        <dbReference type="ARBA" id="ARBA00022777"/>
    </source>
</evidence>
<comment type="subcellular location">
    <subcellularLocation>
        <location evidence="2 13">Cell membrane</location>
        <topology evidence="2 13">Multi-pass membrane protein</topology>
    </subcellularLocation>
</comment>
<keyword evidence="8 13" id="KW-0418">Kinase</keyword>
<dbReference type="Pfam" id="PF07730">
    <property type="entry name" value="HisKA_3"/>
    <property type="match status" value="1"/>
</dbReference>
<keyword evidence="12 13" id="KW-0472">Membrane</keyword>
<dbReference type="Gene3D" id="1.20.5.1930">
    <property type="match status" value="1"/>
</dbReference>
<dbReference type="Proteomes" id="UP001312865">
    <property type="component" value="Unassembled WGS sequence"/>
</dbReference>
<comment type="caution">
    <text evidence="17">The sequence shown here is derived from an EMBL/GenBank/DDBJ whole genome shotgun (WGS) entry which is preliminary data.</text>
</comment>
<evidence type="ECO:0000256" key="7">
    <source>
        <dbReference type="ARBA" id="ARBA00022741"/>
    </source>
</evidence>
<keyword evidence="11 13" id="KW-0902">Two-component regulatory system</keyword>
<evidence type="ECO:0000256" key="13">
    <source>
        <dbReference type="PIRNR" id="PIRNR037431"/>
    </source>
</evidence>
<dbReference type="Gene3D" id="3.30.565.10">
    <property type="entry name" value="Histidine kinase-like ATPase, C-terminal domain"/>
    <property type="match status" value="1"/>
</dbReference>
<evidence type="ECO:0000256" key="10">
    <source>
        <dbReference type="ARBA" id="ARBA00022989"/>
    </source>
</evidence>
<dbReference type="SUPFAM" id="SSF55874">
    <property type="entry name" value="ATPase domain of HSP90 chaperone/DNA topoisomerase II/histidine kinase"/>
    <property type="match status" value="1"/>
</dbReference>
<evidence type="ECO:0000256" key="4">
    <source>
        <dbReference type="ARBA" id="ARBA00022553"/>
    </source>
</evidence>
<keyword evidence="6 15" id="KW-0812">Transmembrane</keyword>
<keyword evidence="3 13" id="KW-1003">Cell membrane</keyword>
<dbReference type="PANTHER" id="PTHR24421">
    <property type="entry name" value="NITRATE/NITRITE SENSOR PROTEIN NARX-RELATED"/>
    <property type="match status" value="1"/>
</dbReference>
<keyword evidence="4" id="KW-0597">Phosphoprotein</keyword>
<keyword evidence="10 15" id="KW-1133">Transmembrane helix</keyword>
<dbReference type="InterPro" id="IPR011712">
    <property type="entry name" value="Sig_transdc_His_kin_sub3_dim/P"/>
</dbReference>
<dbReference type="PIRSF" id="PIRSF037431">
    <property type="entry name" value="STHK_LiaS"/>
    <property type="match status" value="1"/>
</dbReference>
<dbReference type="InterPro" id="IPR003594">
    <property type="entry name" value="HATPase_dom"/>
</dbReference>
<feature type="domain" description="Histidine kinase" evidence="16">
    <location>
        <begin position="147"/>
        <end position="337"/>
    </location>
</feature>
<accession>A0ABU8HH02</accession>
<dbReference type="RefSeq" id="WP_336588085.1">
    <property type="nucleotide sequence ID" value="NZ_JBBAXC010000014.1"/>
</dbReference>
<evidence type="ECO:0000256" key="1">
    <source>
        <dbReference type="ARBA" id="ARBA00000085"/>
    </source>
</evidence>
<evidence type="ECO:0000256" key="15">
    <source>
        <dbReference type="SAM" id="Phobius"/>
    </source>
</evidence>
<keyword evidence="5 13" id="KW-0808">Transferase</keyword>
<dbReference type="Pfam" id="PF02518">
    <property type="entry name" value="HATPase_c"/>
    <property type="match status" value="1"/>
</dbReference>
<evidence type="ECO:0000256" key="5">
    <source>
        <dbReference type="ARBA" id="ARBA00022679"/>
    </source>
</evidence>
<evidence type="ECO:0000256" key="14">
    <source>
        <dbReference type="SAM" id="Coils"/>
    </source>
</evidence>
<keyword evidence="18" id="KW-1185">Reference proteome</keyword>